<dbReference type="PANTHER" id="PTHR43499">
    <property type="entry name" value="ABC TRANSPORTER I FAMILY MEMBER 1"/>
    <property type="match status" value="1"/>
</dbReference>
<reference evidence="9" key="1">
    <citation type="submission" date="2017-02" db="EMBL/GenBank/DDBJ databases">
        <authorList>
            <person name="Varghese N."/>
            <person name="Submissions S."/>
        </authorList>
    </citation>
    <scope>NUCLEOTIDE SEQUENCE [LARGE SCALE GENOMIC DNA]</scope>
    <source>
        <strain evidence="9">UM2</strain>
    </source>
</reference>
<evidence type="ECO:0000256" key="1">
    <source>
        <dbReference type="ARBA" id="ARBA00022448"/>
    </source>
</evidence>
<accession>A0A1T5C4G2</accession>
<dbReference type="NCBIfam" id="TIGR01189">
    <property type="entry name" value="ccmA"/>
    <property type="match status" value="1"/>
</dbReference>
<evidence type="ECO:0000256" key="6">
    <source>
        <dbReference type="ARBA" id="ARBA00023136"/>
    </source>
</evidence>
<feature type="domain" description="ABC transporter" evidence="7">
    <location>
        <begin position="5"/>
        <end position="188"/>
    </location>
</feature>
<keyword evidence="1" id="KW-0813">Transport</keyword>
<dbReference type="GO" id="GO:0005524">
    <property type="term" value="F:ATP binding"/>
    <property type="evidence" value="ECO:0007669"/>
    <property type="project" value="UniProtKB-KW"/>
</dbReference>
<evidence type="ECO:0000256" key="5">
    <source>
        <dbReference type="ARBA" id="ARBA00022967"/>
    </source>
</evidence>
<dbReference type="PROSITE" id="PS50893">
    <property type="entry name" value="ABC_TRANSPORTER_2"/>
    <property type="match status" value="1"/>
</dbReference>
<keyword evidence="6" id="KW-0472">Membrane</keyword>
<dbReference type="STRING" id="439228.SAMN06295920_103576"/>
<evidence type="ECO:0000313" key="8">
    <source>
        <dbReference type="EMBL" id="SKB54239.1"/>
    </source>
</evidence>
<sequence>MAARLAFDRVACLRGDRLLFEGLSFALEAGGAALLTGPNGAGKSSLMRIAAGLLPASAGAVVREGGAAFTGETAALDPRLPLAQALGFWAKLDGASPTDVDAALDRMAIANLAQVPVRLFSTGQRKRAAIARVIAGRAAIWLLDEPGNGLDAASVDRLAEAMAAHRAAGGIVVVATHQPLALPGAVEIALGMRA</sequence>
<keyword evidence="4" id="KW-0067">ATP-binding</keyword>
<dbReference type="SUPFAM" id="SSF52540">
    <property type="entry name" value="P-loop containing nucleoside triphosphate hydrolases"/>
    <property type="match status" value="1"/>
</dbReference>
<dbReference type="OrthoDB" id="9800654at2"/>
<dbReference type="Pfam" id="PF00005">
    <property type="entry name" value="ABC_tran"/>
    <property type="match status" value="1"/>
</dbReference>
<dbReference type="PANTHER" id="PTHR43499:SF1">
    <property type="entry name" value="ABC TRANSPORTER I FAMILY MEMBER 1"/>
    <property type="match status" value="1"/>
</dbReference>
<evidence type="ECO:0000313" key="9">
    <source>
        <dbReference type="Proteomes" id="UP000189818"/>
    </source>
</evidence>
<dbReference type="Gene3D" id="3.40.50.300">
    <property type="entry name" value="P-loop containing nucleotide triphosphate hydrolases"/>
    <property type="match status" value="1"/>
</dbReference>
<dbReference type="SMART" id="SM00382">
    <property type="entry name" value="AAA"/>
    <property type="match status" value="1"/>
</dbReference>
<keyword evidence="2" id="KW-0547">Nucleotide-binding</keyword>
<dbReference type="InterPro" id="IPR005895">
    <property type="entry name" value="ABC_transptr_haem_export_CcmA"/>
</dbReference>
<dbReference type="GO" id="GO:0017004">
    <property type="term" value="P:cytochrome complex assembly"/>
    <property type="evidence" value="ECO:0007669"/>
    <property type="project" value="UniProtKB-KW"/>
</dbReference>
<keyword evidence="9" id="KW-1185">Reference proteome</keyword>
<dbReference type="InterPro" id="IPR027417">
    <property type="entry name" value="P-loop_NTPase"/>
</dbReference>
<gene>
    <name evidence="8" type="ORF">SAMN06295920_103576</name>
</gene>
<evidence type="ECO:0000256" key="4">
    <source>
        <dbReference type="ARBA" id="ARBA00022840"/>
    </source>
</evidence>
<dbReference type="AlphaFoldDB" id="A0A1T5C4G2"/>
<dbReference type="GO" id="GO:0016887">
    <property type="term" value="F:ATP hydrolysis activity"/>
    <property type="evidence" value="ECO:0007669"/>
    <property type="project" value="InterPro"/>
</dbReference>
<evidence type="ECO:0000259" key="7">
    <source>
        <dbReference type="PROSITE" id="PS50893"/>
    </source>
</evidence>
<organism evidence="8 9">
    <name type="scientific">Rhizorhabdus histidinilytica</name>
    <dbReference type="NCBI Taxonomy" id="439228"/>
    <lineage>
        <taxon>Bacteria</taxon>
        <taxon>Pseudomonadati</taxon>
        <taxon>Pseudomonadota</taxon>
        <taxon>Alphaproteobacteria</taxon>
        <taxon>Sphingomonadales</taxon>
        <taxon>Sphingomonadaceae</taxon>
        <taxon>Rhizorhabdus</taxon>
    </lineage>
</organism>
<keyword evidence="5" id="KW-1278">Translocase</keyword>
<dbReference type="InterPro" id="IPR003439">
    <property type="entry name" value="ABC_transporter-like_ATP-bd"/>
</dbReference>
<dbReference type="EMBL" id="FUYM01000003">
    <property type="protein sequence ID" value="SKB54239.1"/>
    <property type="molecule type" value="Genomic_DNA"/>
</dbReference>
<evidence type="ECO:0000256" key="2">
    <source>
        <dbReference type="ARBA" id="ARBA00022741"/>
    </source>
</evidence>
<dbReference type="GO" id="GO:0022857">
    <property type="term" value="F:transmembrane transporter activity"/>
    <property type="evidence" value="ECO:0007669"/>
    <property type="project" value="InterPro"/>
</dbReference>
<name>A0A1T5C4G2_9SPHN</name>
<dbReference type="InterPro" id="IPR003593">
    <property type="entry name" value="AAA+_ATPase"/>
</dbReference>
<proteinExistence type="predicted"/>
<dbReference type="Proteomes" id="UP000189818">
    <property type="component" value="Unassembled WGS sequence"/>
</dbReference>
<protein>
    <submittedName>
        <fullName evidence="8">Heme exporter protein A</fullName>
    </submittedName>
</protein>
<evidence type="ECO:0000256" key="3">
    <source>
        <dbReference type="ARBA" id="ARBA00022748"/>
    </source>
</evidence>
<keyword evidence="3" id="KW-0201">Cytochrome c-type biogenesis</keyword>
<dbReference type="RefSeq" id="WP_079647883.1">
    <property type="nucleotide sequence ID" value="NZ_FUYM01000003.1"/>
</dbReference>